<feature type="transmembrane region" description="Helical" evidence="1">
    <location>
        <begin position="117"/>
        <end position="136"/>
    </location>
</feature>
<sequence length="201" mass="21137">MTTHGLTTGTHPLQRAGAGRTLYAAGLAADLLGLIALLALSSGLLTVDSFAQPAGIVAMLGFQLVANRLRSRAWWYVPLREAVPVPVRVDLLFWGVFAAAVVVTGALRTFALDGRSATFPLWVLAVVTVAMALLPSTNRPGPEPAAAWWPRCVPMLTATVALLAIGVGGRVLSPVTAAVFLAVAAGATALSRVLTRRWHRR</sequence>
<keyword evidence="1" id="KW-0812">Transmembrane</keyword>
<feature type="transmembrane region" description="Helical" evidence="1">
    <location>
        <begin position="50"/>
        <end position="70"/>
    </location>
</feature>
<feature type="transmembrane region" description="Helical" evidence="1">
    <location>
        <begin position="21"/>
        <end position="44"/>
    </location>
</feature>
<dbReference type="EMBL" id="PVZF01000003">
    <property type="protein sequence ID" value="PRY16715.1"/>
    <property type="molecule type" value="Genomic_DNA"/>
</dbReference>
<dbReference type="AlphaFoldDB" id="A0A2T0R6B4"/>
<feature type="transmembrane region" description="Helical" evidence="1">
    <location>
        <begin position="175"/>
        <end position="195"/>
    </location>
</feature>
<dbReference type="RefSeq" id="WP_106208896.1">
    <property type="nucleotide sequence ID" value="NZ_PVZF01000003.1"/>
</dbReference>
<evidence type="ECO:0000256" key="1">
    <source>
        <dbReference type="SAM" id="Phobius"/>
    </source>
</evidence>
<accession>A0A2T0R6B4</accession>
<evidence type="ECO:0000313" key="2">
    <source>
        <dbReference type="EMBL" id="PRY16715.1"/>
    </source>
</evidence>
<reference evidence="2 3" key="1">
    <citation type="submission" date="2018-03" db="EMBL/GenBank/DDBJ databases">
        <title>Genomic Encyclopedia of Archaeal and Bacterial Type Strains, Phase II (KMG-II): from individual species to whole genera.</title>
        <authorList>
            <person name="Goeker M."/>
        </authorList>
    </citation>
    <scope>NUCLEOTIDE SEQUENCE [LARGE SCALE GENOMIC DNA]</scope>
    <source>
        <strain evidence="2 3">DSM 19711</strain>
    </source>
</reference>
<proteinExistence type="predicted"/>
<organism evidence="2 3">
    <name type="scientific">Kineococcus rhizosphaerae</name>
    <dbReference type="NCBI Taxonomy" id="559628"/>
    <lineage>
        <taxon>Bacteria</taxon>
        <taxon>Bacillati</taxon>
        <taxon>Actinomycetota</taxon>
        <taxon>Actinomycetes</taxon>
        <taxon>Kineosporiales</taxon>
        <taxon>Kineosporiaceae</taxon>
        <taxon>Kineococcus</taxon>
    </lineage>
</organism>
<feature type="transmembrane region" description="Helical" evidence="1">
    <location>
        <begin position="91"/>
        <end position="111"/>
    </location>
</feature>
<keyword evidence="1" id="KW-0472">Membrane</keyword>
<gene>
    <name evidence="2" type="ORF">CLV37_103146</name>
</gene>
<name>A0A2T0R6B4_9ACTN</name>
<keyword evidence="1" id="KW-1133">Transmembrane helix</keyword>
<comment type="caution">
    <text evidence="2">The sequence shown here is derived from an EMBL/GenBank/DDBJ whole genome shotgun (WGS) entry which is preliminary data.</text>
</comment>
<keyword evidence="3" id="KW-1185">Reference proteome</keyword>
<feature type="transmembrane region" description="Helical" evidence="1">
    <location>
        <begin position="148"/>
        <end position="169"/>
    </location>
</feature>
<dbReference type="Proteomes" id="UP000238083">
    <property type="component" value="Unassembled WGS sequence"/>
</dbReference>
<protein>
    <submittedName>
        <fullName evidence="2">Uncharacterized protein</fullName>
    </submittedName>
</protein>
<evidence type="ECO:0000313" key="3">
    <source>
        <dbReference type="Proteomes" id="UP000238083"/>
    </source>
</evidence>